<dbReference type="Proteomes" id="UP000829494">
    <property type="component" value="Chromosome"/>
</dbReference>
<accession>A0ABY3YUS7</accession>
<sequence length="440" mass="48577">MASLNDIPRELPSALLRSTEFIEACRVRDFGRIFQLMYRKAGIPQGRIAVLCDLTPGRVGDVVQGRRGISSIDVIERISDGLRIPGALLGLAHRPWELPSQVVVQPPSPAPSGEEPVRTTRRSTDLDDVLAVTDEADVTPSTVSALRSFITDYWRQDDAHGGALLRPAVVGQLRHVQRLLRRGDAHSLKADLQAIEAELARLAGWAYFDARQYSKAQAYFTEALASARDSGDRQFVANVLSCMSLQATYEEEPNEAVSLAQAAQDAARDTPDSALVMSMLYMREAFAQAVLRDGAACQRAVSRANRHFEHANGKEAPAWVRYFDETKLIVDTGIAFAQLGKPQEAEPLIAEGLRRENDAQQRGNQQRGRAFHAFWLASTQLRRGDLSQACDAATMALDLASAINSPRVTAHVRDFHAQLRPYAREAPVIAFEAHMRKMLT</sequence>
<proteinExistence type="predicted"/>
<keyword evidence="2" id="KW-1185">Reference proteome</keyword>
<name>A0ABY3YUS7_STRRM</name>
<gene>
    <name evidence="1" type="ORF">SRIMR7_02965</name>
</gene>
<dbReference type="SUPFAM" id="SSF48452">
    <property type="entry name" value="TPR-like"/>
    <property type="match status" value="1"/>
</dbReference>
<evidence type="ECO:0000313" key="2">
    <source>
        <dbReference type="Proteomes" id="UP000829494"/>
    </source>
</evidence>
<dbReference type="RefSeq" id="WP_030181388.1">
    <property type="nucleotide sequence ID" value="NZ_CP043497.1"/>
</dbReference>
<protein>
    <submittedName>
        <fullName evidence="1">Protein involved in sporulation</fullName>
    </submittedName>
</protein>
<dbReference type="Gene3D" id="1.25.40.10">
    <property type="entry name" value="Tetratricopeptide repeat domain"/>
    <property type="match status" value="1"/>
</dbReference>
<organism evidence="1 2">
    <name type="scientific">Streptomyces rimosus subsp. rimosus</name>
    <dbReference type="NCBI Taxonomy" id="132474"/>
    <lineage>
        <taxon>Bacteria</taxon>
        <taxon>Bacillati</taxon>
        <taxon>Actinomycetota</taxon>
        <taxon>Actinomycetes</taxon>
        <taxon>Kitasatosporales</taxon>
        <taxon>Streptomycetaceae</taxon>
        <taxon>Streptomyces</taxon>
    </lineage>
</organism>
<evidence type="ECO:0000313" key="1">
    <source>
        <dbReference type="EMBL" id="UNZ01092.1"/>
    </source>
</evidence>
<dbReference type="EMBL" id="CP094298">
    <property type="protein sequence ID" value="UNZ01092.1"/>
    <property type="molecule type" value="Genomic_DNA"/>
</dbReference>
<dbReference type="GeneID" id="66859826"/>
<dbReference type="InterPro" id="IPR011990">
    <property type="entry name" value="TPR-like_helical_dom_sf"/>
</dbReference>
<reference evidence="1 2" key="1">
    <citation type="submission" date="2022-03" db="EMBL/GenBank/DDBJ databases">
        <title>Complete genome of Streptomyces rimosus ssp. rimosus R7 (=ATCC 10970).</title>
        <authorList>
            <person name="Beganovic S."/>
            <person name="Ruckert C."/>
            <person name="Busche T."/>
            <person name="Kalinowski J."/>
            <person name="Wittmann C."/>
        </authorList>
    </citation>
    <scope>NUCLEOTIDE SEQUENCE [LARGE SCALE GENOMIC DNA]</scope>
    <source>
        <strain evidence="1 2">R7</strain>
    </source>
</reference>